<proteinExistence type="predicted"/>
<dbReference type="EMBL" id="JBBNAG010000002">
    <property type="protein sequence ID" value="KAK9158284.1"/>
    <property type="molecule type" value="Genomic_DNA"/>
</dbReference>
<name>A0AAP0KUV5_9MAGN</name>
<sequence length="96" mass="10607">MIARGAGGGDGAGSSRPISSPNDPIELLRRDFQATQTHILQVMQDHTLTQYQLRKVQGQLNRMEQAIMDRLEISFVSVPPIDVPADDSETDDDLDD</sequence>
<feature type="compositionally biased region" description="Gly residues" evidence="1">
    <location>
        <begin position="1"/>
        <end position="12"/>
    </location>
</feature>
<gene>
    <name evidence="2" type="ORF">Scep_004858</name>
</gene>
<reference evidence="2 3" key="1">
    <citation type="submission" date="2024-01" db="EMBL/GenBank/DDBJ databases">
        <title>Genome assemblies of Stephania.</title>
        <authorList>
            <person name="Yang L."/>
        </authorList>
    </citation>
    <scope>NUCLEOTIDE SEQUENCE [LARGE SCALE GENOMIC DNA]</scope>
    <source>
        <strain evidence="2">JXDWG</strain>
        <tissue evidence="2">Leaf</tissue>
    </source>
</reference>
<evidence type="ECO:0000313" key="3">
    <source>
        <dbReference type="Proteomes" id="UP001419268"/>
    </source>
</evidence>
<keyword evidence="3" id="KW-1185">Reference proteome</keyword>
<evidence type="ECO:0000256" key="1">
    <source>
        <dbReference type="SAM" id="MobiDB-lite"/>
    </source>
</evidence>
<dbReference type="AlphaFoldDB" id="A0AAP0KUV5"/>
<comment type="caution">
    <text evidence="2">The sequence shown here is derived from an EMBL/GenBank/DDBJ whole genome shotgun (WGS) entry which is preliminary data.</text>
</comment>
<accession>A0AAP0KUV5</accession>
<organism evidence="2 3">
    <name type="scientific">Stephania cephalantha</name>
    <dbReference type="NCBI Taxonomy" id="152367"/>
    <lineage>
        <taxon>Eukaryota</taxon>
        <taxon>Viridiplantae</taxon>
        <taxon>Streptophyta</taxon>
        <taxon>Embryophyta</taxon>
        <taxon>Tracheophyta</taxon>
        <taxon>Spermatophyta</taxon>
        <taxon>Magnoliopsida</taxon>
        <taxon>Ranunculales</taxon>
        <taxon>Menispermaceae</taxon>
        <taxon>Menispermoideae</taxon>
        <taxon>Cissampelideae</taxon>
        <taxon>Stephania</taxon>
    </lineage>
</organism>
<feature type="region of interest" description="Disordered" evidence="1">
    <location>
        <begin position="1"/>
        <end position="26"/>
    </location>
</feature>
<evidence type="ECO:0000313" key="2">
    <source>
        <dbReference type="EMBL" id="KAK9158284.1"/>
    </source>
</evidence>
<dbReference type="Proteomes" id="UP001419268">
    <property type="component" value="Unassembled WGS sequence"/>
</dbReference>
<protein>
    <submittedName>
        <fullName evidence="2">Uncharacterized protein</fullName>
    </submittedName>
</protein>